<dbReference type="SMART" id="SM00980">
    <property type="entry name" value="THAP"/>
    <property type="match status" value="1"/>
</dbReference>
<keyword evidence="9" id="KW-1185">Reference proteome</keyword>
<feature type="domain" description="THAP-type" evidence="7">
    <location>
        <begin position="1"/>
        <end position="73"/>
    </location>
</feature>
<evidence type="ECO:0000256" key="5">
    <source>
        <dbReference type="PROSITE-ProRule" id="PRU00309"/>
    </source>
</evidence>
<evidence type="ECO:0000313" key="9">
    <source>
        <dbReference type="Proteomes" id="UP001162164"/>
    </source>
</evidence>
<organism evidence="8 9">
    <name type="scientific">Molorchus minor</name>
    <dbReference type="NCBI Taxonomy" id="1323400"/>
    <lineage>
        <taxon>Eukaryota</taxon>
        <taxon>Metazoa</taxon>
        <taxon>Ecdysozoa</taxon>
        <taxon>Arthropoda</taxon>
        <taxon>Hexapoda</taxon>
        <taxon>Insecta</taxon>
        <taxon>Pterygota</taxon>
        <taxon>Neoptera</taxon>
        <taxon>Endopterygota</taxon>
        <taxon>Coleoptera</taxon>
        <taxon>Polyphaga</taxon>
        <taxon>Cucujiformia</taxon>
        <taxon>Chrysomeloidea</taxon>
        <taxon>Cerambycidae</taxon>
        <taxon>Lamiinae</taxon>
        <taxon>Monochamini</taxon>
        <taxon>Molorchus</taxon>
    </lineage>
</organism>
<dbReference type="SUPFAM" id="SSF57716">
    <property type="entry name" value="Glucocorticoid receptor-like (DNA-binding domain)"/>
    <property type="match status" value="1"/>
</dbReference>
<evidence type="ECO:0000256" key="6">
    <source>
        <dbReference type="SAM" id="Coils"/>
    </source>
</evidence>
<proteinExistence type="predicted"/>
<feature type="coiled-coil region" evidence="6">
    <location>
        <begin position="105"/>
        <end position="132"/>
    </location>
</feature>
<evidence type="ECO:0000256" key="2">
    <source>
        <dbReference type="ARBA" id="ARBA00022771"/>
    </source>
</evidence>
<accession>A0ABQ9J722</accession>
<keyword evidence="3" id="KW-0862">Zinc</keyword>
<evidence type="ECO:0000256" key="3">
    <source>
        <dbReference type="ARBA" id="ARBA00022833"/>
    </source>
</evidence>
<name>A0ABQ9J722_9CUCU</name>
<reference evidence="8" key="1">
    <citation type="journal article" date="2023" name="Insect Mol. Biol.">
        <title>Genome sequencing provides insights into the evolution of gene families encoding plant cell wall-degrading enzymes in longhorned beetles.</title>
        <authorList>
            <person name="Shin N.R."/>
            <person name="Okamura Y."/>
            <person name="Kirsch R."/>
            <person name="Pauchet Y."/>
        </authorList>
    </citation>
    <scope>NUCLEOTIDE SEQUENCE</scope>
    <source>
        <strain evidence="8">MMC_N1</strain>
    </source>
</reference>
<dbReference type="EMBL" id="JAPWTJ010001076">
    <property type="protein sequence ID" value="KAJ8973951.1"/>
    <property type="molecule type" value="Genomic_DNA"/>
</dbReference>
<evidence type="ECO:0000256" key="1">
    <source>
        <dbReference type="ARBA" id="ARBA00022723"/>
    </source>
</evidence>
<keyword evidence="6" id="KW-0175">Coiled coil</keyword>
<evidence type="ECO:0000313" key="8">
    <source>
        <dbReference type="EMBL" id="KAJ8973951.1"/>
    </source>
</evidence>
<keyword evidence="2 5" id="KW-0863">Zinc-finger</keyword>
<dbReference type="InterPro" id="IPR006612">
    <property type="entry name" value="THAP_Znf"/>
</dbReference>
<evidence type="ECO:0000259" key="7">
    <source>
        <dbReference type="PROSITE" id="PS50950"/>
    </source>
</evidence>
<dbReference type="PROSITE" id="PS50950">
    <property type="entry name" value="ZF_THAP"/>
    <property type="match status" value="1"/>
</dbReference>
<keyword evidence="1" id="KW-0479">Metal-binding</keyword>
<gene>
    <name evidence="8" type="ORF">NQ317_008004</name>
</gene>
<protein>
    <recommendedName>
        <fullName evidence="7">THAP-type domain-containing protein</fullName>
    </recommendedName>
</protein>
<sequence>MSRFKCAYISCGRSTRKSPGIRTFTFPVKDQVPWDLIALSPDTLRRCFICEKHFKSGDILSKKLSSSAIPIKYDVGSDETKTYGQIANYPTYHLQKETSQRILKKQNLKRKLADTENEVEHLRSKLKKYKNISIVPRDLKGLPYFPRALTTMQLYHKARSPWSIQEKM</sequence>
<comment type="caution">
    <text evidence="8">The sequence shown here is derived from an EMBL/GenBank/DDBJ whole genome shotgun (WGS) entry which is preliminary data.</text>
</comment>
<dbReference type="Proteomes" id="UP001162164">
    <property type="component" value="Unassembled WGS sequence"/>
</dbReference>
<keyword evidence="4 5" id="KW-0238">DNA-binding</keyword>
<evidence type="ECO:0000256" key="4">
    <source>
        <dbReference type="ARBA" id="ARBA00023125"/>
    </source>
</evidence>